<evidence type="ECO:0000313" key="7">
    <source>
        <dbReference type="Proteomes" id="UP000003704"/>
    </source>
</evidence>
<dbReference type="InterPro" id="IPR011006">
    <property type="entry name" value="CheY-like_superfamily"/>
</dbReference>
<dbReference type="AlphaFoldDB" id="I8I4L1"/>
<dbReference type="SMART" id="SM00448">
    <property type="entry name" value="REC"/>
    <property type="match status" value="1"/>
</dbReference>
<keyword evidence="2" id="KW-0238">DNA-binding</keyword>
<organism evidence="6 7">
    <name type="scientific">Hydrocarboniphaga effusa AP103</name>
    <dbReference type="NCBI Taxonomy" id="1172194"/>
    <lineage>
        <taxon>Bacteria</taxon>
        <taxon>Pseudomonadati</taxon>
        <taxon>Pseudomonadota</taxon>
        <taxon>Gammaproteobacteria</taxon>
        <taxon>Nevskiales</taxon>
        <taxon>Nevskiaceae</taxon>
        <taxon>Hydrocarboniphaga</taxon>
    </lineage>
</organism>
<dbReference type="EMBL" id="AKGD01000001">
    <property type="protein sequence ID" value="EIT71186.1"/>
    <property type="molecule type" value="Genomic_DNA"/>
</dbReference>
<name>I8I4L1_9GAMM</name>
<evidence type="ECO:0000256" key="3">
    <source>
        <dbReference type="PROSITE-ProRule" id="PRU00169"/>
    </source>
</evidence>
<evidence type="ECO:0000256" key="2">
    <source>
        <dbReference type="ARBA" id="ARBA00023125"/>
    </source>
</evidence>
<dbReference type="SMART" id="SM00421">
    <property type="entry name" value="HTH_LUXR"/>
    <property type="match status" value="1"/>
</dbReference>
<dbReference type="SUPFAM" id="SSF46894">
    <property type="entry name" value="C-terminal effector domain of the bipartite response regulators"/>
    <property type="match status" value="1"/>
</dbReference>
<comment type="caution">
    <text evidence="6">The sequence shown here is derived from an EMBL/GenBank/DDBJ whole genome shotgun (WGS) entry which is preliminary data.</text>
</comment>
<sequence>MYQPSNSPVHLSPVRVLLIDDHPLVRAGYRYLLHCTRRLQVAAEASSAAAGYRRYLEGAIDVVVLDLSLPGAGGLEVLRRIRHRDEARKSKVLIVSMHDEPAMIERALALGANGYLCKRSNPEMLVEAVNAVARGETFIDPAYAKAMKPAAEAQSQVGLKSLNEREFEIFRQLAEGRSVDLIASSLSLSAKTVANYGTAIRSKLRLENRAAMARMAMAAGIVSPA</sequence>
<dbReference type="Proteomes" id="UP000003704">
    <property type="component" value="Unassembled WGS sequence"/>
</dbReference>
<dbReference type="PRINTS" id="PR00038">
    <property type="entry name" value="HTHLUXR"/>
</dbReference>
<dbReference type="GO" id="GO:0006355">
    <property type="term" value="P:regulation of DNA-templated transcription"/>
    <property type="evidence" value="ECO:0007669"/>
    <property type="project" value="InterPro"/>
</dbReference>
<dbReference type="PANTHER" id="PTHR43214:SF43">
    <property type="entry name" value="TWO-COMPONENT RESPONSE REGULATOR"/>
    <property type="match status" value="1"/>
</dbReference>
<dbReference type="GO" id="GO:0003677">
    <property type="term" value="F:DNA binding"/>
    <property type="evidence" value="ECO:0007669"/>
    <property type="project" value="UniProtKB-KW"/>
</dbReference>
<evidence type="ECO:0000256" key="1">
    <source>
        <dbReference type="ARBA" id="ARBA00022553"/>
    </source>
</evidence>
<protein>
    <submittedName>
        <fullName evidence="6">Uncharacterized protein</fullName>
    </submittedName>
</protein>
<dbReference type="CDD" id="cd17535">
    <property type="entry name" value="REC_NarL-like"/>
    <property type="match status" value="1"/>
</dbReference>
<dbReference type="InterPro" id="IPR001789">
    <property type="entry name" value="Sig_transdc_resp-reg_receiver"/>
</dbReference>
<dbReference type="Pfam" id="PF00196">
    <property type="entry name" value="GerE"/>
    <property type="match status" value="1"/>
</dbReference>
<evidence type="ECO:0000259" key="5">
    <source>
        <dbReference type="PROSITE" id="PS50110"/>
    </source>
</evidence>
<dbReference type="InterPro" id="IPR058245">
    <property type="entry name" value="NreC/VraR/RcsB-like_REC"/>
</dbReference>
<dbReference type="STRING" id="1172194.WQQ_13230"/>
<evidence type="ECO:0000313" key="6">
    <source>
        <dbReference type="EMBL" id="EIT71186.1"/>
    </source>
</evidence>
<dbReference type="RefSeq" id="WP_007184277.1">
    <property type="nucleotide sequence ID" value="NZ_AKGD01000001.1"/>
</dbReference>
<accession>I8I4L1</accession>
<feature type="domain" description="HTH luxR-type" evidence="4">
    <location>
        <begin position="155"/>
        <end position="220"/>
    </location>
</feature>
<gene>
    <name evidence="6" type="ORF">WQQ_13230</name>
</gene>
<dbReference type="SUPFAM" id="SSF52172">
    <property type="entry name" value="CheY-like"/>
    <property type="match status" value="1"/>
</dbReference>
<dbReference type="InterPro" id="IPR016032">
    <property type="entry name" value="Sig_transdc_resp-reg_C-effctor"/>
</dbReference>
<dbReference type="Pfam" id="PF00072">
    <property type="entry name" value="Response_reg"/>
    <property type="match status" value="1"/>
</dbReference>
<evidence type="ECO:0000259" key="4">
    <source>
        <dbReference type="PROSITE" id="PS50043"/>
    </source>
</evidence>
<proteinExistence type="predicted"/>
<dbReference type="GO" id="GO:0000160">
    <property type="term" value="P:phosphorelay signal transduction system"/>
    <property type="evidence" value="ECO:0007669"/>
    <property type="project" value="InterPro"/>
</dbReference>
<dbReference type="Gene3D" id="3.40.50.2300">
    <property type="match status" value="1"/>
</dbReference>
<dbReference type="OrthoDB" id="4313922at2"/>
<dbReference type="PROSITE" id="PS50110">
    <property type="entry name" value="RESPONSE_REGULATORY"/>
    <property type="match status" value="1"/>
</dbReference>
<dbReference type="InterPro" id="IPR039420">
    <property type="entry name" value="WalR-like"/>
</dbReference>
<dbReference type="InterPro" id="IPR000792">
    <property type="entry name" value="Tscrpt_reg_LuxR_C"/>
</dbReference>
<dbReference type="PROSITE" id="PS00622">
    <property type="entry name" value="HTH_LUXR_1"/>
    <property type="match status" value="1"/>
</dbReference>
<reference evidence="6 7" key="1">
    <citation type="journal article" date="2012" name="J. Bacteriol.">
        <title>Genome Sequence of n-Alkane-Degrading Hydrocarboniphaga effusa Strain AP103T (ATCC BAA-332T).</title>
        <authorList>
            <person name="Chang H.K."/>
            <person name="Zylstra G.J."/>
            <person name="Chae J.C."/>
        </authorList>
    </citation>
    <scope>NUCLEOTIDE SEQUENCE [LARGE SCALE GENOMIC DNA]</scope>
    <source>
        <strain evidence="6 7">AP103</strain>
    </source>
</reference>
<feature type="modified residue" description="4-aspartylphosphate" evidence="3">
    <location>
        <position position="66"/>
    </location>
</feature>
<keyword evidence="1 3" id="KW-0597">Phosphoprotein</keyword>
<feature type="domain" description="Response regulatory" evidence="5">
    <location>
        <begin position="15"/>
        <end position="133"/>
    </location>
</feature>
<keyword evidence="7" id="KW-1185">Reference proteome</keyword>
<dbReference type="PANTHER" id="PTHR43214">
    <property type="entry name" value="TWO-COMPONENT RESPONSE REGULATOR"/>
    <property type="match status" value="1"/>
</dbReference>
<dbReference type="PROSITE" id="PS50043">
    <property type="entry name" value="HTH_LUXR_2"/>
    <property type="match status" value="1"/>
</dbReference>